<dbReference type="EMBL" id="BBXV01000010">
    <property type="protein sequence ID" value="GAQ16761.1"/>
    <property type="molecule type" value="Genomic_DNA"/>
</dbReference>
<keyword evidence="4" id="KW-0732">Signal</keyword>
<comment type="function">
    <text evidence="5">Part of a binding-protein-dependent transport system for a sugar.</text>
</comment>
<evidence type="ECO:0000313" key="9">
    <source>
        <dbReference type="Proteomes" id="UP000052946"/>
    </source>
</evidence>
<feature type="transmembrane region" description="Helical" evidence="7">
    <location>
        <begin position="24"/>
        <end position="42"/>
    </location>
</feature>
<evidence type="ECO:0000256" key="5">
    <source>
        <dbReference type="ARBA" id="ARBA00049629"/>
    </source>
</evidence>
<dbReference type="InterPro" id="IPR050490">
    <property type="entry name" value="Bact_solute-bd_prot1"/>
</dbReference>
<dbReference type="Pfam" id="PF01547">
    <property type="entry name" value="SBP_bac_1"/>
    <property type="match status" value="1"/>
</dbReference>
<proteinExistence type="inferred from homology"/>
<evidence type="ECO:0000256" key="3">
    <source>
        <dbReference type="ARBA" id="ARBA00022448"/>
    </source>
</evidence>
<keyword evidence="7" id="KW-0472">Membrane</keyword>
<evidence type="ECO:0000256" key="2">
    <source>
        <dbReference type="ARBA" id="ARBA00008520"/>
    </source>
</evidence>
<evidence type="ECO:0000313" key="8">
    <source>
        <dbReference type="EMBL" id="GAQ16761.1"/>
    </source>
</evidence>
<dbReference type="Gene3D" id="3.40.190.10">
    <property type="entry name" value="Periplasmic binding protein-like II"/>
    <property type="match status" value="2"/>
</dbReference>
<dbReference type="Proteomes" id="UP000052946">
    <property type="component" value="Unassembled WGS sequence"/>
</dbReference>
<reference evidence="8 9" key="2">
    <citation type="journal article" date="2016" name="Genome Announc.">
        <title>Draft Genome Sequence of Oceanobacillus picturae Heshi-B3, Isolated from Fermented Rice Bran in a Traditional Japanese Seafood Dish.</title>
        <authorList>
            <person name="Akuzawa S."/>
            <person name="Nagaoka J."/>
            <person name="Kanekatsu M."/>
            <person name="Kanesaki Y."/>
            <person name="Suzuki T."/>
        </authorList>
    </citation>
    <scope>NUCLEOTIDE SEQUENCE [LARGE SCALE GENOMIC DNA]</scope>
    <source>
        <strain evidence="8 9">Heshi-B3</strain>
    </source>
</reference>
<dbReference type="AlphaFoldDB" id="A0A0U9H4Z2"/>
<dbReference type="GO" id="GO:0030313">
    <property type="term" value="C:cell envelope"/>
    <property type="evidence" value="ECO:0007669"/>
    <property type="project" value="UniProtKB-SubCell"/>
</dbReference>
<reference evidence="9" key="1">
    <citation type="submission" date="2015-07" db="EMBL/GenBank/DDBJ databases">
        <title>Draft Genome Sequence of Oceanobacillus picturae Heshi-B3 that Was Isolated from Fermented Rice Bran with Aging Salted Mackerel, Which Was Named Heshiko as Traditional Fermented Seafood in Japan.</title>
        <authorList>
            <person name="Akuzawa S."/>
            <person name="Nakagawa J."/>
            <person name="Kanekatsu T."/>
            <person name="Kanesaki Y."/>
            <person name="Suzuki T."/>
        </authorList>
    </citation>
    <scope>NUCLEOTIDE SEQUENCE [LARGE SCALE GENOMIC DNA]</scope>
    <source>
        <strain evidence="9">Heshi-B3</strain>
    </source>
</reference>
<evidence type="ECO:0000256" key="4">
    <source>
        <dbReference type="ARBA" id="ARBA00022729"/>
    </source>
</evidence>
<comment type="caution">
    <text evidence="8">The sequence shown here is derived from an EMBL/GenBank/DDBJ whole genome shotgun (WGS) entry which is preliminary data.</text>
</comment>
<dbReference type="PANTHER" id="PTHR43649:SF28">
    <property type="entry name" value="BINDING PROTEIN COMPONENT OF ABC SUGAR TRANSPORTER-RELATED"/>
    <property type="match status" value="1"/>
</dbReference>
<comment type="similarity">
    <text evidence="2">Belongs to the bacterial solute-binding protein 1 family.</text>
</comment>
<accession>A0A0U9H4Z2</accession>
<organism evidence="8 9">
    <name type="scientific">Oceanobacillus picturae</name>
    <dbReference type="NCBI Taxonomy" id="171693"/>
    <lineage>
        <taxon>Bacteria</taxon>
        <taxon>Bacillati</taxon>
        <taxon>Bacillota</taxon>
        <taxon>Bacilli</taxon>
        <taxon>Bacillales</taxon>
        <taxon>Bacillaceae</taxon>
        <taxon>Oceanobacillus</taxon>
    </lineage>
</organism>
<dbReference type="InterPro" id="IPR006059">
    <property type="entry name" value="SBP"/>
</dbReference>
<evidence type="ECO:0000256" key="6">
    <source>
        <dbReference type="ARBA" id="ARBA00049753"/>
    </source>
</evidence>
<gene>
    <name evidence="8" type="ORF">OPHB3_0685</name>
</gene>
<dbReference type="PANTHER" id="PTHR43649">
    <property type="entry name" value="ARABINOSE-BINDING PROTEIN-RELATED"/>
    <property type="match status" value="1"/>
</dbReference>
<dbReference type="SUPFAM" id="SSF53850">
    <property type="entry name" value="Periplasmic binding protein-like II"/>
    <property type="match status" value="1"/>
</dbReference>
<sequence length="455" mass="49667">MVIHPATYYILIIVSGNKNKGGLYVKKLFYLLFVALVLLLAACNSDSDTSGEAEGDSSGDGDGESAGKVEIFSWWTGAGEEDGLLALIDLFEEKHPDIEVENAAVAGGAGTNAKAVLATRMQGNDPPSTFQVHGGEELNKSWVAADKMEPLNDLYEENEWMDKFPEELIDLVSQDDNIYSVPVNIHRGNVFFYNMAVFEEHGIEVPTNFDEFFEAADALQEAGVVPVALGDKESWTATQVFENILLGILGPDDYKKLFAGEIGFDDERVVEAAEIFGKMLDYVNEDHASRNWQDSAQLVANGEAAMINMGDWAKGYFANDLDLKTNEDFGYFPFPATDDSFTIITDTFGLPKGVENTDEVKEFLTVLGSVEGQDAFNPLKGSIPARVDADPSKYDEYGTDAMEDFKNSRLVPSLAHGSAASEGFLTKANQAVNIFVTQRDVDNLIQALTNAAGEM</sequence>
<keyword evidence="7" id="KW-0812">Transmembrane</keyword>
<keyword evidence="3" id="KW-0813">Transport</keyword>
<protein>
    <recommendedName>
        <fullName evidence="6">Probable sugar-binding periplasmic protein</fullName>
    </recommendedName>
</protein>
<evidence type="ECO:0000256" key="1">
    <source>
        <dbReference type="ARBA" id="ARBA00004196"/>
    </source>
</evidence>
<name>A0A0U9H4Z2_9BACI</name>
<comment type="subcellular location">
    <subcellularLocation>
        <location evidence="1">Cell envelope</location>
    </subcellularLocation>
</comment>
<keyword evidence="7" id="KW-1133">Transmembrane helix</keyword>
<evidence type="ECO:0000256" key="7">
    <source>
        <dbReference type="SAM" id="Phobius"/>
    </source>
</evidence>